<evidence type="ECO:0000313" key="18">
    <source>
        <dbReference type="EMBL" id="KAK8935848.1"/>
    </source>
</evidence>
<gene>
    <name evidence="18" type="ORF">KSP39_PZI013511</name>
</gene>
<evidence type="ECO:0000256" key="16">
    <source>
        <dbReference type="SAM" id="MobiDB-lite"/>
    </source>
</evidence>
<dbReference type="GO" id="GO:0003729">
    <property type="term" value="F:mRNA binding"/>
    <property type="evidence" value="ECO:0007669"/>
    <property type="project" value="InterPro"/>
</dbReference>
<dbReference type="EMBL" id="JBBWWQ010000011">
    <property type="protein sequence ID" value="KAK8935848.1"/>
    <property type="molecule type" value="Genomic_DNA"/>
</dbReference>
<keyword evidence="5" id="KW-0677">Repeat</keyword>
<evidence type="ECO:0000256" key="12">
    <source>
        <dbReference type="ARBA" id="ARBA00073361"/>
    </source>
</evidence>
<feature type="region of interest" description="Disordered" evidence="16">
    <location>
        <begin position="867"/>
        <end position="907"/>
    </location>
</feature>
<comment type="subcellular location">
    <subcellularLocation>
        <location evidence="1">Plastid</location>
        <location evidence="1">Chloroplast</location>
    </subcellularLocation>
</comment>
<feature type="region of interest" description="Disordered" evidence="16">
    <location>
        <begin position="76"/>
        <end position="130"/>
    </location>
</feature>
<keyword evidence="15" id="KW-0175">Coiled coil</keyword>
<feature type="coiled-coil region" evidence="15">
    <location>
        <begin position="569"/>
        <end position="603"/>
    </location>
</feature>
<dbReference type="FunFam" id="3.30.110.60:FF:000003">
    <property type="entry name" value="CRM-domain containing factor CFM3B, chloroplastic"/>
    <property type="match status" value="1"/>
</dbReference>
<feature type="domain" description="CRM" evidence="17">
    <location>
        <begin position="917"/>
        <end position="1016"/>
    </location>
</feature>
<dbReference type="SMART" id="SM01103">
    <property type="entry name" value="CRS1_YhbY"/>
    <property type="match status" value="4"/>
</dbReference>
<keyword evidence="8" id="KW-0508">mRNA splicing</keyword>
<evidence type="ECO:0000256" key="4">
    <source>
        <dbReference type="ARBA" id="ARBA00022664"/>
    </source>
</evidence>
<accession>A0AAP0BCX1</accession>
<comment type="subunit">
    <text evidence="11">Interacts with RNA. Part of large ribonucleo-protein particles that contain CAF1 and/or CAF2, and RNC1.</text>
</comment>
<dbReference type="PROSITE" id="PS51295">
    <property type="entry name" value="CRM"/>
    <property type="match status" value="4"/>
</dbReference>
<feature type="region of interest" description="Disordered" evidence="16">
    <location>
        <begin position="768"/>
        <end position="803"/>
    </location>
</feature>
<keyword evidence="4" id="KW-0507">mRNA processing</keyword>
<evidence type="ECO:0000256" key="15">
    <source>
        <dbReference type="SAM" id="Coils"/>
    </source>
</evidence>
<feature type="domain" description="CRM" evidence="17">
    <location>
        <begin position="160"/>
        <end position="256"/>
    </location>
</feature>
<evidence type="ECO:0000256" key="2">
    <source>
        <dbReference type="ARBA" id="ARBA00022528"/>
    </source>
</evidence>
<dbReference type="PANTHER" id="PTHR31846:SF20">
    <property type="entry name" value="CRM-DOMAIN CONTAINING FACTOR CFM2, CHLOROPLASTIC"/>
    <property type="match status" value="1"/>
</dbReference>
<feature type="domain" description="CRM" evidence="17">
    <location>
        <begin position="414"/>
        <end position="511"/>
    </location>
</feature>
<reference evidence="18 19" key="1">
    <citation type="journal article" date="2022" name="Nat. Plants">
        <title>Genomes of leafy and leafless Platanthera orchids illuminate the evolution of mycoheterotrophy.</title>
        <authorList>
            <person name="Li M.H."/>
            <person name="Liu K.W."/>
            <person name="Li Z."/>
            <person name="Lu H.C."/>
            <person name="Ye Q.L."/>
            <person name="Zhang D."/>
            <person name="Wang J.Y."/>
            <person name="Li Y.F."/>
            <person name="Zhong Z.M."/>
            <person name="Liu X."/>
            <person name="Yu X."/>
            <person name="Liu D.K."/>
            <person name="Tu X.D."/>
            <person name="Liu B."/>
            <person name="Hao Y."/>
            <person name="Liao X.Y."/>
            <person name="Jiang Y.T."/>
            <person name="Sun W.H."/>
            <person name="Chen J."/>
            <person name="Chen Y.Q."/>
            <person name="Ai Y."/>
            <person name="Zhai J.W."/>
            <person name="Wu S.S."/>
            <person name="Zhou Z."/>
            <person name="Hsiao Y.Y."/>
            <person name="Wu W.L."/>
            <person name="Chen Y.Y."/>
            <person name="Lin Y.F."/>
            <person name="Hsu J.L."/>
            <person name="Li C.Y."/>
            <person name="Wang Z.W."/>
            <person name="Zhao X."/>
            <person name="Zhong W.Y."/>
            <person name="Ma X.K."/>
            <person name="Ma L."/>
            <person name="Huang J."/>
            <person name="Chen G.Z."/>
            <person name="Huang M.Z."/>
            <person name="Huang L."/>
            <person name="Peng D.H."/>
            <person name="Luo Y.B."/>
            <person name="Zou S.Q."/>
            <person name="Chen S.P."/>
            <person name="Lan S."/>
            <person name="Tsai W.C."/>
            <person name="Van de Peer Y."/>
            <person name="Liu Z.J."/>
        </authorList>
    </citation>
    <scope>NUCLEOTIDE SEQUENCE [LARGE SCALE GENOMIC DNA]</scope>
    <source>
        <strain evidence="18">Lor287</strain>
    </source>
</reference>
<evidence type="ECO:0000313" key="19">
    <source>
        <dbReference type="Proteomes" id="UP001418222"/>
    </source>
</evidence>
<feature type="domain" description="CRM" evidence="17">
    <location>
        <begin position="614"/>
        <end position="714"/>
    </location>
</feature>
<dbReference type="InterPro" id="IPR001890">
    <property type="entry name" value="RNA-binding_CRM"/>
</dbReference>
<dbReference type="InterPro" id="IPR045278">
    <property type="entry name" value="CRS1/CFM2/CFM3"/>
</dbReference>
<dbReference type="FunFam" id="3.30.110.60:FF:000002">
    <property type="entry name" value="CRS2-associated factor 1, chloroplastic"/>
    <property type="match status" value="2"/>
</dbReference>
<evidence type="ECO:0000259" key="17">
    <source>
        <dbReference type="PROSITE" id="PS51295"/>
    </source>
</evidence>
<dbReference type="InterPro" id="IPR035920">
    <property type="entry name" value="YhbY-like_sf"/>
</dbReference>
<dbReference type="PANTHER" id="PTHR31846">
    <property type="entry name" value="CRS1 / YHBY (CRM) DOMAIN-CONTAINING PROTEIN"/>
    <property type="match status" value="1"/>
</dbReference>
<evidence type="ECO:0000256" key="13">
    <source>
        <dbReference type="ARBA" id="ARBA00081881"/>
    </source>
</evidence>
<dbReference type="Gene3D" id="3.30.110.60">
    <property type="entry name" value="YhbY-like"/>
    <property type="match status" value="4"/>
</dbReference>
<dbReference type="SUPFAM" id="SSF75471">
    <property type="entry name" value="YhbY-like"/>
    <property type="match status" value="4"/>
</dbReference>
<feature type="compositionally biased region" description="Acidic residues" evidence="16">
    <location>
        <begin position="781"/>
        <end position="798"/>
    </location>
</feature>
<evidence type="ECO:0000256" key="8">
    <source>
        <dbReference type="ARBA" id="ARBA00023187"/>
    </source>
</evidence>
<evidence type="ECO:0000256" key="1">
    <source>
        <dbReference type="ARBA" id="ARBA00004229"/>
    </source>
</evidence>
<comment type="function">
    <text evidence="10">Binds specific group II introns in chloroplasts and facilitates their splicing. Acts on subgroup IIB introns. The substrates of the subgroup IIB also require the CRM domain proteins CAF1 or CAF2, with a simultaneous binding of CFM3 and CAF1 or CAF2. May influence the biogenesis of the mitochondrial small ribosomal subunit.</text>
</comment>
<name>A0AAP0BCX1_9ASPA</name>
<evidence type="ECO:0000256" key="7">
    <source>
        <dbReference type="ARBA" id="ARBA00022946"/>
    </source>
</evidence>
<evidence type="ECO:0000256" key="5">
    <source>
        <dbReference type="ARBA" id="ARBA00022737"/>
    </source>
</evidence>
<comment type="caution">
    <text evidence="18">The sequence shown here is derived from an EMBL/GenBank/DDBJ whole genome shotgun (WGS) entry which is preliminary data.</text>
</comment>
<protein>
    <recommendedName>
        <fullName evidence="12">CRM-domain containing factor CFM3, chloroplastic/mitochondrial</fullName>
    </recommendedName>
    <alternativeName>
        <fullName evidence="13">Protein CRM FAMILY MEMBER 3</fullName>
    </alternativeName>
</protein>
<keyword evidence="7" id="KW-0809">Transit peptide</keyword>
<feature type="compositionally biased region" description="Polar residues" evidence="16">
    <location>
        <begin position="882"/>
        <end position="895"/>
    </location>
</feature>
<evidence type="ECO:0000256" key="11">
    <source>
        <dbReference type="ARBA" id="ARBA00064484"/>
    </source>
</evidence>
<feature type="region of interest" description="Disordered" evidence="16">
    <location>
        <begin position="1"/>
        <end position="58"/>
    </location>
</feature>
<evidence type="ECO:0000256" key="3">
    <source>
        <dbReference type="ARBA" id="ARBA00022640"/>
    </source>
</evidence>
<dbReference type="Proteomes" id="UP001418222">
    <property type="component" value="Unassembled WGS sequence"/>
</dbReference>
<dbReference type="GO" id="GO:0009507">
    <property type="term" value="C:chloroplast"/>
    <property type="evidence" value="ECO:0007669"/>
    <property type="project" value="UniProtKB-SubCell"/>
</dbReference>
<keyword evidence="6 14" id="KW-0694">RNA-binding</keyword>
<feature type="compositionally biased region" description="Polar residues" evidence="16">
    <location>
        <begin position="10"/>
        <end position="19"/>
    </location>
</feature>
<evidence type="ECO:0000256" key="9">
    <source>
        <dbReference type="ARBA" id="ARBA00023274"/>
    </source>
</evidence>
<evidence type="ECO:0000256" key="10">
    <source>
        <dbReference type="ARBA" id="ARBA00055648"/>
    </source>
</evidence>
<dbReference type="GO" id="GO:1990904">
    <property type="term" value="C:ribonucleoprotein complex"/>
    <property type="evidence" value="ECO:0007669"/>
    <property type="project" value="UniProtKB-KW"/>
</dbReference>
<evidence type="ECO:0000256" key="6">
    <source>
        <dbReference type="ARBA" id="ARBA00022884"/>
    </source>
</evidence>
<keyword evidence="3" id="KW-0934">Plastid</keyword>
<dbReference type="GO" id="GO:0000373">
    <property type="term" value="P:Group II intron splicing"/>
    <property type="evidence" value="ECO:0007669"/>
    <property type="project" value="UniProtKB-ARBA"/>
</dbReference>
<proteinExistence type="predicted"/>
<keyword evidence="19" id="KW-1185">Reference proteome</keyword>
<keyword evidence="2" id="KW-0150">Chloroplast</keyword>
<sequence length="1047" mass="116456">MLLSIPHYPSTHSLRSKTQLNPSPSPSFLPSPALRLKNLKPYTPHSRSSSREAAGKSAIQRISEKLRSLGYLPDDPAAAASGLPPTGPGSPGEIFIPTPREIPKHRVGYTIDPSWSTPEHPVPEPGSGDTITRFRELWKRDRHSSPPAGKDVKVPTVAELMLPRKELKRLTTLGIALTKRLKVGKAGITEGILNGIHERWRRSEVVKIRCEDISRMNMKRTHEILERKTGGLVVWRSGNIIVLYRGANYKYPYFDSTECKTENVDEDCSEPIVDSVVNNFAANTSIASRGSRVPTSLVARADKMENFNEDNSEPTMEGVAEEEITIAEASSTELSSTRARLPFVTGVGSPNKLRLQFPGEAQLNEEADRLLDGLGPRFTDWWGEDPLPVDGDLLPAIVPRFRKSFRLLPFGLRPQLTDRECTVLRRLSRHIPCHFALGRNKNLQGLAVSIIKLWERCEVAKIAVKRGAQNTNSQIMAEELKSLTGGTILSRDKYFIVLYRGKDFLPPAVSIAIEERRNWHSRHSLTSKDGASLCVSNFSSTVSVTNSSSDTELKETGEGERSLMVLRDAKSANSAVRKVEAMLTQANQKIEKTEKHLAKLEKATELVTVESDKEGISEEERYMLRRVGLSMKPFLLLGRRGVFDGTIENMHLHWKYRELVKIIFNDRCFENVESIARTLESESGGILVAVERVSKGYAVVIYRGKNYRRPANLRPKTLLNKKEALKRSLEAQRYESLKLRALRLSKTIDQLDCKNAGNDSKTNTALLTEFEGPNSSNGTTDEIEPIEIEDDSGSEPEVETNRSVESDFNDENFENMIVLEHQQGNRAIEISEHSLLSTSSIPMSCRGESIADDEILLAHRIPQREHVSNPTISGDACASEKPSVNLSTGEAQSLPGSSSSGSSWEQESDVKVNFRPVPLSNRERLLLRKQALKMRKRPVLSVGRSNILTGVAKTIKTHFKKHPLAIVNIKGRAKGTSVHELVFELEQATGSILVSREPNKIILYRGWGEGDLPGGIKDPVEVNQAAVSHQLIDAIRRECGLPSAEVQ</sequence>
<dbReference type="AlphaFoldDB" id="A0AAP0BCX1"/>
<organism evidence="18 19">
    <name type="scientific">Platanthera zijinensis</name>
    <dbReference type="NCBI Taxonomy" id="2320716"/>
    <lineage>
        <taxon>Eukaryota</taxon>
        <taxon>Viridiplantae</taxon>
        <taxon>Streptophyta</taxon>
        <taxon>Embryophyta</taxon>
        <taxon>Tracheophyta</taxon>
        <taxon>Spermatophyta</taxon>
        <taxon>Magnoliopsida</taxon>
        <taxon>Liliopsida</taxon>
        <taxon>Asparagales</taxon>
        <taxon>Orchidaceae</taxon>
        <taxon>Orchidoideae</taxon>
        <taxon>Orchideae</taxon>
        <taxon>Orchidinae</taxon>
        <taxon>Platanthera</taxon>
    </lineage>
</organism>
<dbReference type="Pfam" id="PF01985">
    <property type="entry name" value="CRS1_YhbY"/>
    <property type="match status" value="4"/>
</dbReference>
<keyword evidence="9" id="KW-0687">Ribonucleoprotein</keyword>
<evidence type="ECO:0000256" key="14">
    <source>
        <dbReference type="PROSITE-ProRule" id="PRU00626"/>
    </source>
</evidence>
<dbReference type="GO" id="GO:0006397">
    <property type="term" value="P:mRNA processing"/>
    <property type="evidence" value="ECO:0007669"/>
    <property type="project" value="UniProtKB-KW"/>
</dbReference>